<dbReference type="NCBIfam" id="TIGR00229">
    <property type="entry name" value="sensory_box"/>
    <property type="match status" value="2"/>
</dbReference>
<dbReference type="CDD" id="cd01949">
    <property type="entry name" value="GGDEF"/>
    <property type="match status" value="1"/>
</dbReference>
<dbReference type="Pfam" id="PF00990">
    <property type="entry name" value="GGDEF"/>
    <property type="match status" value="1"/>
</dbReference>
<dbReference type="InterPro" id="IPR013767">
    <property type="entry name" value="PAS_fold"/>
</dbReference>
<feature type="domain" description="PAC" evidence="4">
    <location>
        <begin position="220"/>
        <end position="272"/>
    </location>
</feature>
<keyword evidence="6" id="KW-0808">Transferase</keyword>
<comment type="catalytic activity">
    <reaction evidence="2">
        <text>2 GTP = 3',3'-c-di-GMP + 2 diphosphate</text>
        <dbReference type="Rhea" id="RHEA:24898"/>
        <dbReference type="ChEBI" id="CHEBI:33019"/>
        <dbReference type="ChEBI" id="CHEBI:37565"/>
        <dbReference type="ChEBI" id="CHEBI:58805"/>
        <dbReference type="EC" id="2.7.7.65"/>
    </reaction>
</comment>
<dbReference type="InterPro" id="IPR000014">
    <property type="entry name" value="PAS"/>
</dbReference>
<comment type="caution">
    <text evidence="6">The sequence shown here is derived from an EMBL/GenBank/DDBJ whole genome shotgun (WGS) entry which is preliminary data.</text>
</comment>
<dbReference type="PANTHER" id="PTHR45138:SF9">
    <property type="entry name" value="DIGUANYLATE CYCLASE DGCM-RELATED"/>
    <property type="match status" value="1"/>
</dbReference>
<dbReference type="EC" id="2.7.7.65" evidence="1"/>
<evidence type="ECO:0000256" key="1">
    <source>
        <dbReference type="ARBA" id="ARBA00012528"/>
    </source>
</evidence>
<dbReference type="PANTHER" id="PTHR45138">
    <property type="entry name" value="REGULATORY COMPONENTS OF SENSORY TRANSDUCTION SYSTEM"/>
    <property type="match status" value="1"/>
</dbReference>
<dbReference type="SUPFAM" id="SSF55073">
    <property type="entry name" value="Nucleotide cyclase"/>
    <property type="match status" value="1"/>
</dbReference>
<evidence type="ECO:0000313" key="6">
    <source>
        <dbReference type="EMBL" id="MEX0430643.1"/>
    </source>
</evidence>
<dbReference type="Proteomes" id="UP001556637">
    <property type="component" value="Unassembled WGS sequence"/>
</dbReference>
<dbReference type="InterPro" id="IPR029787">
    <property type="entry name" value="Nucleotide_cyclase"/>
</dbReference>
<name>A0ABV3T607_9GAMM</name>
<dbReference type="SUPFAM" id="SSF55785">
    <property type="entry name" value="PYP-like sensor domain (PAS domain)"/>
    <property type="match status" value="2"/>
</dbReference>
<evidence type="ECO:0000259" key="4">
    <source>
        <dbReference type="PROSITE" id="PS50113"/>
    </source>
</evidence>
<dbReference type="PROSITE" id="PS50113">
    <property type="entry name" value="PAC"/>
    <property type="match status" value="1"/>
</dbReference>
<evidence type="ECO:0000256" key="2">
    <source>
        <dbReference type="ARBA" id="ARBA00034247"/>
    </source>
</evidence>
<dbReference type="SMART" id="SM00267">
    <property type="entry name" value="GGDEF"/>
    <property type="match status" value="1"/>
</dbReference>
<dbReference type="Gene3D" id="3.30.70.270">
    <property type="match status" value="1"/>
</dbReference>
<dbReference type="PROSITE" id="PS50887">
    <property type="entry name" value="GGDEF"/>
    <property type="match status" value="1"/>
</dbReference>
<sequence>MESLSDQSVLARLVEQVYDSVLVTETQLAAPGPRIVYANRAFCRKTGYSLEELIGETPRILQGPATDRTVLQRLRQQLLAGEAFEGSTVNYRKNGEPYIVRWSISRLEDAETGQDFYVSVQREITHEIELEHANRRILESISEGIVGIDPAGRVTLMNPAAERMLEIDRGRLLCEKTWEQWLDPLRRARIERPLDAVMIVEEVDLLERIRGVMRTGVPLADQRVTVRHSDGSTIHLEVSAKAMSIGHGESMGAVIILRDRTEQRVFERELWQAANHDPLTGAHNRRFADDILAREIRRADTGPHPLALILFDLDHFKAINDEFGHHVGDKVLKSVVKSVRSRLRASDYLVRWGGEEFALILPDTDRRGAVSVAESLRRQVERTPIGRDLDPVRISLGVSQYRMGEGLRAWFRRVDDALYQAKSNGRNRVEAA</sequence>
<dbReference type="InterPro" id="IPR035965">
    <property type="entry name" value="PAS-like_dom_sf"/>
</dbReference>
<dbReference type="InterPro" id="IPR043128">
    <property type="entry name" value="Rev_trsase/Diguanyl_cyclase"/>
</dbReference>
<dbReference type="SMART" id="SM00091">
    <property type="entry name" value="PAS"/>
    <property type="match status" value="2"/>
</dbReference>
<dbReference type="EMBL" id="JBAKFF010000001">
    <property type="protein sequence ID" value="MEX0430643.1"/>
    <property type="molecule type" value="Genomic_DNA"/>
</dbReference>
<keyword evidence="7" id="KW-1185">Reference proteome</keyword>
<dbReference type="RefSeq" id="WP_367983431.1">
    <property type="nucleotide sequence ID" value="NZ_JBAKFF010000001.1"/>
</dbReference>
<accession>A0ABV3T607</accession>
<proteinExistence type="predicted"/>
<dbReference type="PROSITE" id="PS50112">
    <property type="entry name" value="PAS"/>
    <property type="match status" value="2"/>
</dbReference>
<dbReference type="Gene3D" id="3.30.450.20">
    <property type="entry name" value="PAS domain"/>
    <property type="match status" value="2"/>
</dbReference>
<dbReference type="InterPro" id="IPR000700">
    <property type="entry name" value="PAS-assoc_C"/>
</dbReference>
<dbReference type="NCBIfam" id="TIGR00254">
    <property type="entry name" value="GGDEF"/>
    <property type="match status" value="1"/>
</dbReference>
<feature type="domain" description="PAS" evidence="3">
    <location>
        <begin position="130"/>
        <end position="201"/>
    </location>
</feature>
<dbReference type="InterPro" id="IPR050469">
    <property type="entry name" value="Diguanylate_Cyclase"/>
</dbReference>
<keyword evidence="6" id="KW-0548">Nucleotidyltransferase</keyword>
<dbReference type="Pfam" id="PF13426">
    <property type="entry name" value="PAS_9"/>
    <property type="match status" value="1"/>
</dbReference>
<evidence type="ECO:0000313" key="7">
    <source>
        <dbReference type="Proteomes" id="UP001556637"/>
    </source>
</evidence>
<dbReference type="InterPro" id="IPR000160">
    <property type="entry name" value="GGDEF_dom"/>
</dbReference>
<dbReference type="SMART" id="SM00086">
    <property type="entry name" value="PAC"/>
    <property type="match status" value="2"/>
</dbReference>
<dbReference type="InterPro" id="IPR001610">
    <property type="entry name" value="PAC"/>
</dbReference>
<evidence type="ECO:0000259" key="3">
    <source>
        <dbReference type="PROSITE" id="PS50112"/>
    </source>
</evidence>
<feature type="domain" description="PAS" evidence="3">
    <location>
        <begin position="6"/>
        <end position="81"/>
    </location>
</feature>
<dbReference type="GO" id="GO:0052621">
    <property type="term" value="F:diguanylate cyclase activity"/>
    <property type="evidence" value="ECO:0007669"/>
    <property type="project" value="UniProtKB-EC"/>
</dbReference>
<evidence type="ECO:0000259" key="5">
    <source>
        <dbReference type="PROSITE" id="PS50887"/>
    </source>
</evidence>
<gene>
    <name evidence="6" type="ORF">V6X30_04395</name>
</gene>
<organism evidence="6 7">
    <name type="scientific">Spiribacter insolitus</name>
    <dbReference type="NCBI Taxonomy" id="3122417"/>
    <lineage>
        <taxon>Bacteria</taxon>
        <taxon>Pseudomonadati</taxon>
        <taxon>Pseudomonadota</taxon>
        <taxon>Gammaproteobacteria</taxon>
        <taxon>Chromatiales</taxon>
        <taxon>Ectothiorhodospiraceae</taxon>
        <taxon>Spiribacter</taxon>
    </lineage>
</organism>
<dbReference type="Pfam" id="PF00989">
    <property type="entry name" value="PAS"/>
    <property type="match status" value="1"/>
</dbReference>
<feature type="domain" description="GGDEF" evidence="5">
    <location>
        <begin position="304"/>
        <end position="432"/>
    </location>
</feature>
<protein>
    <recommendedName>
        <fullName evidence="1">diguanylate cyclase</fullName>
        <ecNumber evidence="1">2.7.7.65</ecNumber>
    </recommendedName>
</protein>
<reference evidence="6 7" key="1">
    <citation type="submission" date="2024-02" db="EMBL/GenBank/DDBJ databases">
        <title>New especies of Spiribacter isolated from saline water.</title>
        <authorList>
            <person name="Leon M.J."/>
            <person name="De La Haba R."/>
            <person name="Sanchez-Porro C."/>
            <person name="Ventosa A."/>
        </authorList>
    </citation>
    <scope>NUCLEOTIDE SEQUENCE [LARGE SCALE GENOMIC DNA]</scope>
    <source>
        <strain evidence="7">ag22IC4-189</strain>
    </source>
</reference>
<dbReference type="CDD" id="cd00130">
    <property type="entry name" value="PAS"/>
    <property type="match status" value="2"/>
</dbReference>